<dbReference type="Gene3D" id="1.10.1330.10">
    <property type="entry name" value="Dockerin domain"/>
    <property type="match status" value="1"/>
</dbReference>
<protein>
    <submittedName>
        <fullName evidence="2">von Willebrand factor type D domain-containing protein</fullName>
    </submittedName>
</protein>
<evidence type="ECO:0000313" key="3">
    <source>
        <dbReference type="Proteomes" id="UP000322545"/>
    </source>
</evidence>
<reference evidence="2 3" key="1">
    <citation type="submission" date="2016-11" db="EMBL/GenBank/DDBJ databases">
        <authorList>
            <person name="Varghese N."/>
            <person name="Submissions S."/>
        </authorList>
    </citation>
    <scope>NUCLEOTIDE SEQUENCE [LARGE SCALE GENOMIC DNA]</scope>
    <source>
        <strain evidence="2 3">DSM 28249</strain>
    </source>
</reference>
<dbReference type="InterPro" id="IPR018511">
    <property type="entry name" value="Hemolysin-typ_Ca-bd_CS"/>
</dbReference>
<dbReference type="PANTHER" id="PTHR13802">
    <property type="entry name" value="MUCIN 4-RELATED"/>
    <property type="match status" value="1"/>
</dbReference>
<evidence type="ECO:0000313" key="2">
    <source>
        <dbReference type="EMBL" id="SHL88292.1"/>
    </source>
</evidence>
<gene>
    <name evidence="2" type="ORF">SAMN05443432_103256</name>
</gene>
<dbReference type="GO" id="GO:0005509">
    <property type="term" value="F:calcium ion binding"/>
    <property type="evidence" value="ECO:0007669"/>
    <property type="project" value="InterPro"/>
</dbReference>
<dbReference type="PANTHER" id="PTHR13802:SF52">
    <property type="entry name" value="MUCIN-4"/>
    <property type="match status" value="1"/>
</dbReference>
<dbReference type="Pfam" id="PF00094">
    <property type="entry name" value="VWD"/>
    <property type="match status" value="1"/>
</dbReference>
<proteinExistence type="predicted"/>
<dbReference type="InterPro" id="IPR001343">
    <property type="entry name" value="Hemolysn_Ca-bd"/>
</dbReference>
<dbReference type="SUPFAM" id="SSF51120">
    <property type="entry name" value="beta-Roll"/>
    <property type="match status" value="3"/>
</dbReference>
<dbReference type="Proteomes" id="UP000322545">
    <property type="component" value="Unassembled WGS sequence"/>
</dbReference>
<dbReference type="RefSeq" id="WP_149779044.1">
    <property type="nucleotide sequence ID" value="NZ_FRCB01000003.1"/>
</dbReference>
<dbReference type="Pfam" id="PF00353">
    <property type="entry name" value="HemolysinCabind"/>
    <property type="match status" value="5"/>
</dbReference>
<dbReference type="GO" id="GO:0000272">
    <property type="term" value="P:polysaccharide catabolic process"/>
    <property type="evidence" value="ECO:0007669"/>
    <property type="project" value="InterPro"/>
</dbReference>
<dbReference type="InterPro" id="IPR051495">
    <property type="entry name" value="Epithelial_Barrier/Signaling"/>
</dbReference>
<dbReference type="SMART" id="SM00216">
    <property type="entry name" value="VWD"/>
    <property type="match status" value="1"/>
</dbReference>
<dbReference type="Gene3D" id="2.150.10.10">
    <property type="entry name" value="Serralysin-like metalloprotease, C-terminal"/>
    <property type="match status" value="2"/>
</dbReference>
<dbReference type="InterPro" id="IPR011049">
    <property type="entry name" value="Serralysin-like_metalloprot_C"/>
</dbReference>
<keyword evidence="3" id="KW-1185">Reference proteome</keyword>
<evidence type="ECO:0000259" key="1">
    <source>
        <dbReference type="PROSITE" id="PS51233"/>
    </source>
</evidence>
<name>A0A1M7E953_9RHOB</name>
<feature type="domain" description="VWFD" evidence="1">
    <location>
        <begin position="950"/>
        <end position="1152"/>
    </location>
</feature>
<dbReference type="InterPro" id="IPR001846">
    <property type="entry name" value="VWF_type-D"/>
</dbReference>
<dbReference type="InterPro" id="IPR036439">
    <property type="entry name" value="Dockerin_dom_sf"/>
</dbReference>
<accession>A0A1M7E953</accession>
<dbReference type="EMBL" id="FRCB01000003">
    <property type="protein sequence ID" value="SHL88292.1"/>
    <property type="molecule type" value="Genomic_DNA"/>
</dbReference>
<sequence length="1424" mass="147044">MSTFSISGVLVGRDVNDAVQGVQPATLVIALPGTSTTTTYSIIRQGDDLPVVEFGADEARTQLFPETSGPVVFPFGGFGFGAPGQTFEPDRITLGQATTPQGTHVILELEYSLMGMGFADAIFVIGGDPAVFDATIEGVTAFENSITASRPIDATDPFGPGRALDLTTWANTVQGPLLIQGTDGGDLLVGSVGDDSIVSGDAGSDNIAGSQGTDTIDLSGMNQNDAFALLDYRALDAGISATIDGEANTGTIDKGVNGVDTLVGVQNPMIAGFNTGGLSLIGTGFSDTFDITVPDGQWISVSGGGGADTYIVNGDGLVRLDFRNEVTVDENGDAQFSSGVSVDLARGLVLDDGFGNQETISGTGKIWEVRGTDSNDLIIGSAANESFILARGLDTLDAGDGFDRLRYDRFGVDGITADMEAGTVAGVWDNSLFAHKITNVEYLRGSNGDDVIGDSSGNDVLEGRSGSDFFILSGGQDIIRDFQIGVDNLEVSSPGLSTQQVQNAFAAATNSPDGAFVDFGNGSSVVFRGLSADQVRALDPVEATNLGGPIPIEANQNVFIGTRLNDFIDTSTYFAPSNGPGEAVIGTAGNDTIDMAGNDPNDEFVTLDYRALRDPVTVTIDGQANTGSVDKGLAGTDTLVGVATPLAAGWTNGGLAIVGTAGDDVFNLAPEGEQWMSVSSTDGLDSFTLNGTGLVRMDFRDADTGINVNLGLASGQIIDDGFGNTETIGGGNSLWEVLGSFGDDSFTGSAGNESYRYAGGNNTLDGGDGFDRLRYDTPFVFGVDANLETGIVEISAFNLNDQRISLGTIETVDTVQGFEYVRGTIGSDTLTGDANDNRLEGRDGNDILVDGLGSDILIGGEGADFFTIVGGGNDVIDDFEIGVDSLNVVIDRLSVADRNLALTSATDDGDGSAIVDFGDGNILTFRGLTSEDVASLAQDGPPPLPPSPTPVAWTVGDPHLLTLDGVGYDFHAVGEFVLLRAVRGNGFDWFEIQARTAPVADVENVSVNVAVAARLSDGSSVMFDATDTNPVSIDGAVRLLGDGSVLTLETGDQIIRDGNIYTLVFAGTDGVPGVTAGDARLSVALQDGRLDLGVQISANMSGSVEGLLGDGDGNAANDIALADGTVLERPLAFEDLYGQYRDDWRVTTEEQSLFTYDEGESLEGFYDPDMPGAIVTADNFDPADVDAARAAVEAAGLTPGTVNFDNAVLDFLLTDDPTFIESSASELVQAPETATVPGKLDVGETRVTLDVTLTDVAGKAIDGAVVGFSTGVSTARTLAEETEGVGGSYNIRLGSAAIGRVDATKAYDAETDPTIGVGDALDALRIALDINPSFGPATPQNLIAADVNGDGSVGVGDALDILRFALDVQTDAVPRWVFVAPDAALPTDANNVVYDTGIDVASVTAGPVELTGILLGNIDQPVPV</sequence>
<dbReference type="PROSITE" id="PS51233">
    <property type="entry name" value="VWFD"/>
    <property type="match status" value="1"/>
</dbReference>
<organism evidence="2 3">
    <name type="scientific">Roseovarius litoreus</name>
    <dbReference type="NCBI Taxonomy" id="1155722"/>
    <lineage>
        <taxon>Bacteria</taxon>
        <taxon>Pseudomonadati</taxon>
        <taxon>Pseudomonadota</taxon>
        <taxon>Alphaproteobacteria</taxon>
        <taxon>Rhodobacterales</taxon>
        <taxon>Roseobacteraceae</taxon>
        <taxon>Roseovarius</taxon>
    </lineage>
</organism>
<dbReference type="PROSITE" id="PS00330">
    <property type="entry name" value="HEMOLYSIN_CALCIUM"/>
    <property type="match status" value="1"/>
</dbReference>